<dbReference type="OrthoDB" id="361944at2"/>
<organism evidence="1 2">
    <name type="scientific">Methylobacterium oryzihabitans</name>
    <dbReference type="NCBI Taxonomy" id="2499852"/>
    <lineage>
        <taxon>Bacteria</taxon>
        <taxon>Pseudomonadati</taxon>
        <taxon>Pseudomonadota</taxon>
        <taxon>Alphaproteobacteria</taxon>
        <taxon>Hyphomicrobiales</taxon>
        <taxon>Methylobacteriaceae</taxon>
        <taxon>Methylobacterium</taxon>
    </lineage>
</organism>
<dbReference type="EMBL" id="SACP01000001">
    <property type="protein sequence ID" value="RVU21921.1"/>
    <property type="molecule type" value="Genomic_DNA"/>
</dbReference>
<dbReference type="RefSeq" id="WP_127727163.1">
    <property type="nucleotide sequence ID" value="NZ_SACP01000001.1"/>
</dbReference>
<gene>
    <name evidence="1" type="ORF">EOE48_02430</name>
</gene>
<keyword evidence="2" id="KW-1185">Reference proteome</keyword>
<evidence type="ECO:0008006" key="3">
    <source>
        <dbReference type="Google" id="ProtNLM"/>
    </source>
</evidence>
<evidence type="ECO:0000313" key="1">
    <source>
        <dbReference type="EMBL" id="RVU21921.1"/>
    </source>
</evidence>
<name>A0A3S2VV89_9HYPH</name>
<accession>A0A3S2VV89</accession>
<protein>
    <recommendedName>
        <fullName evidence="3">BrnA antitoxin family protein</fullName>
    </recommendedName>
</protein>
<reference evidence="1 2" key="1">
    <citation type="submission" date="2019-01" db="EMBL/GenBank/DDBJ databases">
        <authorList>
            <person name="Chen W.-M."/>
        </authorList>
    </citation>
    <scope>NUCLEOTIDE SEQUENCE [LARGE SCALE GENOMIC DNA]</scope>
    <source>
        <strain evidence="1 2">TER-1</strain>
    </source>
</reference>
<proteinExistence type="predicted"/>
<comment type="caution">
    <text evidence="1">The sequence shown here is derived from an EMBL/GenBank/DDBJ whole genome shotgun (WGS) entry which is preliminary data.</text>
</comment>
<dbReference type="Pfam" id="PF14384">
    <property type="entry name" value="BrnA_antitoxin"/>
    <property type="match status" value="1"/>
</dbReference>
<sequence length="96" mass="10612">MTKPGFQGGRGYTQVDWDEVSDNPEWTEADVAAAKPFTEVFPDLAASLRRRGPAQTKEAISIRIDSDVLEKLRASGEGWQSRVNDVLRAYVEKSAA</sequence>
<dbReference type="Proteomes" id="UP000286997">
    <property type="component" value="Unassembled WGS sequence"/>
</dbReference>
<dbReference type="AlphaFoldDB" id="A0A3S2VV89"/>
<evidence type="ECO:0000313" key="2">
    <source>
        <dbReference type="Proteomes" id="UP000286997"/>
    </source>
</evidence>
<dbReference type="InterPro" id="IPR025528">
    <property type="entry name" value="BrnA_antitoxin"/>
</dbReference>